<dbReference type="SUPFAM" id="SSF52172">
    <property type="entry name" value="CheY-like"/>
    <property type="match status" value="1"/>
</dbReference>
<dbReference type="GO" id="GO:0006355">
    <property type="term" value="P:regulation of DNA-templated transcription"/>
    <property type="evidence" value="ECO:0007669"/>
    <property type="project" value="InterPro"/>
</dbReference>
<dbReference type="Gene3D" id="6.10.250.690">
    <property type="match status" value="1"/>
</dbReference>
<dbReference type="SMART" id="SM00448">
    <property type="entry name" value="REC"/>
    <property type="match status" value="1"/>
</dbReference>
<keyword evidence="12" id="KW-1185">Reference proteome</keyword>
<comment type="subcellular location">
    <subcellularLocation>
        <location evidence="1">Cytoplasm</location>
    </subcellularLocation>
</comment>
<dbReference type="EMBL" id="LT629791">
    <property type="protein sequence ID" value="SDU78231.1"/>
    <property type="molecule type" value="Genomic_DNA"/>
</dbReference>
<keyword evidence="3" id="KW-0902">Two-component regulatory system</keyword>
<sequence length="234" mass="26053">MRVGRPELAVTLPEVLVVDDDHGVRGALRHGLALEDFRVREVETGEAGLAAVAERMPDVILLDVALPGVNGVEVVARLRRDGRTLPVCMLSARDEVDDRVAGLAAGADDYVVKPFSIGELAARLHALVRLHRVRFDRPLAVGELTVDFDTRTVRRRGRDLDVTMREFDLLLAFARHPGQILSRDQLLQQVWGYTWDVDSNVVDVFVGYLRKKLEATGEPRLLHTVRGVGFVLRP</sequence>
<evidence type="ECO:0000313" key="12">
    <source>
        <dbReference type="Proteomes" id="UP000182977"/>
    </source>
</evidence>
<evidence type="ECO:0000313" key="11">
    <source>
        <dbReference type="EMBL" id="SDU78231.1"/>
    </source>
</evidence>
<gene>
    <name evidence="11" type="ORF">SAMN04488563_5739</name>
</gene>
<feature type="domain" description="Response regulatory" evidence="9">
    <location>
        <begin position="14"/>
        <end position="128"/>
    </location>
</feature>
<dbReference type="PROSITE" id="PS50110">
    <property type="entry name" value="RESPONSE_REGULATORY"/>
    <property type="match status" value="1"/>
</dbReference>
<dbReference type="PROSITE" id="PS51755">
    <property type="entry name" value="OMPR_PHOB"/>
    <property type="match status" value="1"/>
</dbReference>
<dbReference type="AlphaFoldDB" id="A0A1H2LCC5"/>
<evidence type="ECO:0000256" key="4">
    <source>
        <dbReference type="ARBA" id="ARBA00023015"/>
    </source>
</evidence>
<dbReference type="Gene3D" id="3.40.50.2300">
    <property type="match status" value="1"/>
</dbReference>
<dbReference type="InterPro" id="IPR001867">
    <property type="entry name" value="OmpR/PhoB-type_DNA-bd"/>
</dbReference>
<dbReference type="Proteomes" id="UP000182977">
    <property type="component" value="Chromosome I"/>
</dbReference>
<evidence type="ECO:0000259" key="10">
    <source>
        <dbReference type="PROSITE" id="PS51755"/>
    </source>
</evidence>
<feature type="DNA-binding region" description="OmpR/PhoB-type" evidence="8">
    <location>
        <begin position="136"/>
        <end position="234"/>
    </location>
</feature>
<keyword evidence="2 7" id="KW-0597">Phosphoprotein</keyword>
<dbReference type="PANTHER" id="PTHR48111:SF22">
    <property type="entry name" value="REGULATOR OF RPOS"/>
    <property type="match status" value="1"/>
</dbReference>
<dbReference type="CDD" id="cd17574">
    <property type="entry name" value="REC_OmpR"/>
    <property type="match status" value="1"/>
</dbReference>
<proteinExistence type="predicted"/>
<evidence type="ECO:0000259" key="9">
    <source>
        <dbReference type="PROSITE" id="PS50110"/>
    </source>
</evidence>
<evidence type="ECO:0000256" key="8">
    <source>
        <dbReference type="PROSITE-ProRule" id="PRU01091"/>
    </source>
</evidence>
<dbReference type="PANTHER" id="PTHR48111">
    <property type="entry name" value="REGULATOR OF RPOS"/>
    <property type="match status" value="1"/>
</dbReference>
<dbReference type="CDD" id="cd00383">
    <property type="entry name" value="trans_reg_C"/>
    <property type="match status" value="1"/>
</dbReference>
<organism evidence="11 12">
    <name type="scientific">Jiangella alkaliphila</name>
    <dbReference type="NCBI Taxonomy" id="419479"/>
    <lineage>
        <taxon>Bacteria</taxon>
        <taxon>Bacillati</taxon>
        <taxon>Actinomycetota</taxon>
        <taxon>Actinomycetes</taxon>
        <taxon>Jiangellales</taxon>
        <taxon>Jiangellaceae</taxon>
        <taxon>Jiangella</taxon>
    </lineage>
</organism>
<dbReference type="Pfam" id="PF00486">
    <property type="entry name" value="Trans_reg_C"/>
    <property type="match status" value="1"/>
</dbReference>
<dbReference type="SMART" id="SM00862">
    <property type="entry name" value="Trans_reg_C"/>
    <property type="match status" value="1"/>
</dbReference>
<accession>A0A1H2LCC5</accession>
<feature type="domain" description="OmpR/PhoB-type" evidence="10">
    <location>
        <begin position="136"/>
        <end position="234"/>
    </location>
</feature>
<dbReference type="InterPro" id="IPR001789">
    <property type="entry name" value="Sig_transdc_resp-reg_receiver"/>
</dbReference>
<dbReference type="InterPro" id="IPR011006">
    <property type="entry name" value="CheY-like_superfamily"/>
</dbReference>
<keyword evidence="5 8" id="KW-0238">DNA-binding</keyword>
<dbReference type="GO" id="GO:0005829">
    <property type="term" value="C:cytosol"/>
    <property type="evidence" value="ECO:0007669"/>
    <property type="project" value="TreeGrafter"/>
</dbReference>
<name>A0A1H2LCC5_9ACTN</name>
<dbReference type="FunFam" id="1.10.10.10:FF:000005">
    <property type="entry name" value="Two-component system response regulator"/>
    <property type="match status" value="1"/>
</dbReference>
<dbReference type="STRING" id="419479.SAMN04488563_5739"/>
<dbReference type="InterPro" id="IPR039420">
    <property type="entry name" value="WalR-like"/>
</dbReference>
<dbReference type="Pfam" id="PF00072">
    <property type="entry name" value="Response_reg"/>
    <property type="match status" value="1"/>
</dbReference>
<dbReference type="GO" id="GO:0032993">
    <property type="term" value="C:protein-DNA complex"/>
    <property type="evidence" value="ECO:0007669"/>
    <property type="project" value="TreeGrafter"/>
</dbReference>
<evidence type="ECO:0000256" key="7">
    <source>
        <dbReference type="PROSITE-ProRule" id="PRU00169"/>
    </source>
</evidence>
<evidence type="ECO:0000256" key="5">
    <source>
        <dbReference type="ARBA" id="ARBA00023125"/>
    </source>
</evidence>
<evidence type="ECO:0000256" key="1">
    <source>
        <dbReference type="ARBA" id="ARBA00004496"/>
    </source>
</evidence>
<feature type="modified residue" description="4-aspartylphosphate" evidence="7">
    <location>
        <position position="63"/>
    </location>
</feature>
<dbReference type="InterPro" id="IPR036388">
    <property type="entry name" value="WH-like_DNA-bd_sf"/>
</dbReference>
<dbReference type="GO" id="GO:0000156">
    <property type="term" value="F:phosphorelay response regulator activity"/>
    <property type="evidence" value="ECO:0007669"/>
    <property type="project" value="TreeGrafter"/>
</dbReference>
<keyword evidence="6" id="KW-0804">Transcription</keyword>
<evidence type="ECO:0000256" key="6">
    <source>
        <dbReference type="ARBA" id="ARBA00023163"/>
    </source>
</evidence>
<reference evidence="12" key="1">
    <citation type="submission" date="2016-10" db="EMBL/GenBank/DDBJ databases">
        <authorList>
            <person name="Varghese N."/>
            <person name="Submissions S."/>
        </authorList>
    </citation>
    <scope>NUCLEOTIDE SEQUENCE [LARGE SCALE GENOMIC DNA]</scope>
    <source>
        <strain evidence="12">DSM 45079</strain>
    </source>
</reference>
<evidence type="ECO:0000256" key="3">
    <source>
        <dbReference type="ARBA" id="ARBA00023012"/>
    </source>
</evidence>
<dbReference type="Gene3D" id="1.10.10.10">
    <property type="entry name" value="Winged helix-like DNA-binding domain superfamily/Winged helix DNA-binding domain"/>
    <property type="match status" value="1"/>
</dbReference>
<keyword evidence="4" id="KW-0805">Transcription regulation</keyword>
<protein>
    <submittedName>
        <fullName evidence="11">Two component transcriptional regulator, winged helix family</fullName>
    </submittedName>
</protein>
<evidence type="ECO:0000256" key="2">
    <source>
        <dbReference type="ARBA" id="ARBA00022553"/>
    </source>
</evidence>
<dbReference type="GO" id="GO:0000976">
    <property type="term" value="F:transcription cis-regulatory region binding"/>
    <property type="evidence" value="ECO:0007669"/>
    <property type="project" value="TreeGrafter"/>
</dbReference>